<name>A0A1H2AF03_9ACTN</name>
<feature type="transmembrane region" description="Helical" evidence="1">
    <location>
        <begin position="6"/>
        <end position="29"/>
    </location>
</feature>
<gene>
    <name evidence="2" type="ORF">SAMN04489716_3824</name>
</gene>
<evidence type="ECO:0000313" key="2">
    <source>
        <dbReference type="EMBL" id="SDT44528.1"/>
    </source>
</evidence>
<evidence type="ECO:0000256" key="1">
    <source>
        <dbReference type="SAM" id="Phobius"/>
    </source>
</evidence>
<feature type="transmembrane region" description="Helical" evidence="1">
    <location>
        <begin position="36"/>
        <end position="58"/>
    </location>
</feature>
<dbReference type="OrthoDB" id="3406170at2"/>
<evidence type="ECO:0000313" key="3">
    <source>
        <dbReference type="Proteomes" id="UP000198688"/>
    </source>
</evidence>
<proteinExistence type="predicted"/>
<keyword evidence="1" id="KW-0472">Membrane</keyword>
<dbReference type="AlphaFoldDB" id="A0A1H2AF03"/>
<protein>
    <submittedName>
        <fullName evidence="2">Uncharacterized protein</fullName>
    </submittedName>
</protein>
<accession>A0A1H2AF03</accession>
<reference evidence="2 3" key="1">
    <citation type="submission" date="2016-10" db="EMBL/GenBank/DDBJ databases">
        <authorList>
            <person name="de Groot N.N."/>
        </authorList>
    </citation>
    <scope>NUCLEOTIDE SEQUENCE [LARGE SCALE GENOMIC DNA]</scope>
    <source>
        <strain evidence="2 3">DSM 43941</strain>
    </source>
</reference>
<keyword evidence="1" id="KW-1133">Transmembrane helix</keyword>
<keyword evidence="1" id="KW-0812">Transmembrane</keyword>
<feature type="transmembrane region" description="Helical" evidence="1">
    <location>
        <begin position="104"/>
        <end position="125"/>
    </location>
</feature>
<dbReference type="STRING" id="113562.SAMN04489716_3824"/>
<sequence length="140" mass="14723">MPLEEPRYWALLLAFPLVALVGVGVGTLVRGWRGRTLIVLAVVGGVGWLILTASGLMLDGRPGPPVGWLWLLPPLAAARVIGMAALSVNAEHIPPSVSGDWGQAAAFALVGGLTGWAVLLQVAAWRRAGSKLRRYDGTKP</sequence>
<dbReference type="Proteomes" id="UP000198688">
    <property type="component" value="Chromosome I"/>
</dbReference>
<organism evidence="2 3">
    <name type="scientific">Actinoplanes derwentensis</name>
    <dbReference type="NCBI Taxonomy" id="113562"/>
    <lineage>
        <taxon>Bacteria</taxon>
        <taxon>Bacillati</taxon>
        <taxon>Actinomycetota</taxon>
        <taxon>Actinomycetes</taxon>
        <taxon>Micromonosporales</taxon>
        <taxon>Micromonosporaceae</taxon>
        <taxon>Actinoplanes</taxon>
    </lineage>
</organism>
<keyword evidence="3" id="KW-1185">Reference proteome</keyword>
<dbReference type="EMBL" id="LT629758">
    <property type="protein sequence ID" value="SDT44528.1"/>
    <property type="molecule type" value="Genomic_DNA"/>
</dbReference>
<dbReference type="RefSeq" id="WP_157751673.1">
    <property type="nucleotide sequence ID" value="NZ_BOMJ01000055.1"/>
</dbReference>